<dbReference type="GO" id="GO:0043565">
    <property type="term" value="F:sequence-specific DNA binding"/>
    <property type="evidence" value="ECO:0007669"/>
    <property type="project" value="InterPro"/>
</dbReference>
<evidence type="ECO:0000259" key="3">
    <source>
        <dbReference type="PROSITE" id="PS01124"/>
    </source>
</evidence>
<dbReference type="SMART" id="SM00342">
    <property type="entry name" value="HTH_ARAC"/>
    <property type="match status" value="1"/>
</dbReference>
<keyword evidence="5" id="KW-1185">Reference proteome</keyword>
<dbReference type="PANTHER" id="PTHR43436:SF1">
    <property type="entry name" value="TRANSCRIPTIONAL REGULATORY PROTEIN"/>
    <property type="match status" value="1"/>
</dbReference>
<dbReference type="InterPro" id="IPR009594">
    <property type="entry name" value="Tscrpt_reg_HTH_AraC_N"/>
</dbReference>
<dbReference type="GO" id="GO:0003700">
    <property type="term" value="F:DNA-binding transcription factor activity"/>
    <property type="evidence" value="ECO:0007669"/>
    <property type="project" value="InterPro"/>
</dbReference>
<dbReference type="Pfam" id="PF06719">
    <property type="entry name" value="AraC_N"/>
    <property type="match status" value="1"/>
</dbReference>
<dbReference type="Gene3D" id="1.10.10.60">
    <property type="entry name" value="Homeodomain-like"/>
    <property type="match status" value="2"/>
</dbReference>
<proteinExistence type="predicted"/>
<dbReference type="OrthoDB" id="34150at2"/>
<dbReference type="SUPFAM" id="SSF46689">
    <property type="entry name" value="Homeodomain-like"/>
    <property type="match status" value="2"/>
</dbReference>
<dbReference type="Pfam" id="PF12833">
    <property type="entry name" value="HTH_18"/>
    <property type="match status" value="1"/>
</dbReference>
<reference evidence="5" key="1">
    <citation type="submission" date="2017-06" db="EMBL/GenBank/DDBJ databases">
        <title>Genome analysis of Fimbriiglobus ruber SP5, the first member of the order Planctomycetales with confirmed chitinolytic capability.</title>
        <authorList>
            <person name="Ravin N.V."/>
            <person name="Rakitin A.L."/>
            <person name="Ivanova A.A."/>
            <person name="Beletsky A.V."/>
            <person name="Kulichevskaya I.S."/>
            <person name="Mardanov A.V."/>
            <person name="Dedysh S.N."/>
        </authorList>
    </citation>
    <scope>NUCLEOTIDE SEQUENCE [LARGE SCALE GENOMIC DNA]</scope>
    <source>
        <strain evidence="5">SP5</strain>
    </source>
</reference>
<name>A0A225DDU2_9BACT</name>
<evidence type="ECO:0000256" key="2">
    <source>
        <dbReference type="ARBA" id="ARBA00023163"/>
    </source>
</evidence>
<evidence type="ECO:0000313" key="4">
    <source>
        <dbReference type="EMBL" id="OWK37804.1"/>
    </source>
</evidence>
<dbReference type="EMBL" id="NIDE01000014">
    <property type="protein sequence ID" value="OWK37804.1"/>
    <property type="molecule type" value="Genomic_DNA"/>
</dbReference>
<dbReference type="AlphaFoldDB" id="A0A225DDU2"/>
<accession>A0A225DDU2</accession>
<organism evidence="4 5">
    <name type="scientific">Fimbriiglobus ruber</name>
    <dbReference type="NCBI Taxonomy" id="1908690"/>
    <lineage>
        <taxon>Bacteria</taxon>
        <taxon>Pseudomonadati</taxon>
        <taxon>Planctomycetota</taxon>
        <taxon>Planctomycetia</taxon>
        <taxon>Gemmatales</taxon>
        <taxon>Gemmataceae</taxon>
        <taxon>Fimbriiglobus</taxon>
    </lineage>
</organism>
<protein>
    <submittedName>
        <fullName evidence="4">Transcriptional regulator, AraC family</fullName>
    </submittedName>
</protein>
<dbReference type="InterPro" id="IPR009057">
    <property type="entry name" value="Homeodomain-like_sf"/>
</dbReference>
<gene>
    <name evidence="4" type="ORF">FRUB_06924</name>
</gene>
<keyword evidence="1" id="KW-0805">Transcription regulation</keyword>
<comment type="caution">
    <text evidence="4">The sequence shown here is derived from an EMBL/GenBank/DDBJ whole genome shotgun (WGS) entry which is preliminary data.</text>
</comment>
<evidence type="ECO:0000313" key="5">
    <source>
        <dbReference type="Proteomes" id="UP000214646"/>
    </source>
</evidence>
<dbReference type="PANTHER" id="PTHR43436">
    <property type="entry name" value="ARAC-FAMILY TRANSCRIPTIONAL REGULATOR"/>
    <property type="match status" value="1"/>
</dbReference>
<feature type="domain" description="HTH araC/xylS-type" evidence="3">
    <location>
        <begin position="192"/>
        <end position="290"/>
    </location>
</feature>
<evidence type="ECO:0000256" key="1">
    <source>
        <dbReference type="ARBA" id="ARBA00023015"/>
    </source>
</evidence>
<dbReference type="InterPro" id="IPR018060">
    <property type="entry name" value="HTH_AraC"/>
</dbReference>
<keyword evidence="2" id="KW-0804">Transcription</keyword>
<dbReference type="Proteomes" id="UP000214646">
    <property type="component" value="Unassembled WGS sequence"/>
</dbReference>
<sequence length="299" mass="32155">MAPNELAKLASVIARHTPTDGPHETVVPEVRLGRSSSRSERTGVVYEPSLCLVAQGAKEVLLAGEAYRYDPAQSLLVSVGIPVSSRVIEASPTHPCLTVRVALDLAVVGELLAEGIAAPPPGAPVRGIGVTPVEPPLLDAVSRLVALLDSPRDVGPLAPLVLREITYRVLTGPDGGRLRQIAATGAPAQRIARAVRWLREQFADPLQVETLARRVGMSPSAFHLHFKGVTGWSPLQYQKRLRLQEARRLMLGEGLNAGEAAFRVGYESQSQFTREYRRMFGAPPKRDVAVIKIVAPAAS</sequence>
<dbReference type="PROSITE" id="PS01124">
    <property type="entry name" value="HTH_ARAC_FAMILY_2"/>
    <property type="match status" value="1"/>
</dbReference>